<proteinExistence type="inferred from homology"/>
<sequence length="223" mass="25432">MSSRLFRITRFPLTGCRYHHARLNRINSHTHVQHNSSPVWHRHRLTSLSTRTGQIQPVSLCSDLASKKYNLIYAFPAIKGLRALSRLKLMQTGITVILLPTVYYLYLQGQASVTLLTYSTGIAVFAGIMLYSISHYVRRVVGMMYLDSTQTTLKVSHLTFWGHRRDIYLPVSDVMTLGDAGDTKGEPILRFKRYSSSDSMFFSTRLGRVVDKDAFEKVFGSME</sequence>
<dbReference type="PANTHER" id="PTHR13603:SF1">
    <property type="entry name" value="TRANSMEMBRANE PROTEIN 186"/>
    <property type="match status" value="1"/>
</dbReference>
<keyword evidence="6 9" id="KW-1133">Transmembrane helix</keyword>
<evidence type="ECO:0000256" key="4">
    <source>
        <dbReference type="ARBA" id="ARBA00022692"/>
    </source>
</evidence>
<evidence type="ECO:0000256" key="1">
    <source>
        <dbReference type="ARBA" id="ARBA00004448"/>
    </source>
</evidence>
<evidence type="ECO:0000256" key="9">
    <source>
        <dbReference type="SAM" id="Phobius"/>
    </source>
</evidence>
<dbReference type="AlphaFoldDB" id="A0A9W7T7G8"/>
<protein>
    <recommendedName>
        <fullName evidence="3">Transmembrane protein 186</fullName>
    </recommendedName>
</protein>
<dbReference type="Proteomes" id="UP001059041">
    <property type="component" value="Linkage Group LG25"/>
</dbReference>
<evidence type="ECO:0000256" key="2">
    <source>
        <dbReference type="ARBA" id="ARBA00007020"/>
    </source>
</evidence>
<comment type="similarity">
    <text evidence="2">Belongs to the TMEM186 family.</text>
</comment>
<keyword evidence="4 9" id="KW-0812">Transmembrane</keyword>
<keyword evidence="5" id="KW-0999">Mitochondrion inner membrane</keyword>
<dbReference type="InterPro" id="IPR045325">
    <property type="entry name" value="TMEM70/TMEM186/TMEM223"/>
</dbReference>
<dbReference type="GO" id="GO:0005743">
    <property type="term" value="C:mitochondrial inner membrane"/>
    <property type="evidence" value="ECO:0007669"/>
    <property type="project" value="UniProtKB-SubCell"/>
</dbReference>
<keyword evidence="8 9" id="KW-0472">Membrane</keyword>
<dbReference type="EMBL" id="JAFHDT010000025">
    <property type="protein sequence ID" value="KAI7791466.1"/>
    <property type="molecule type" value="Genomic_DNA"/>
</dbReference>
<organism evidence="10 11">
    <name type="scientific">Triplophysa rosa</name>
    <name type="common">Cave loach</name>
    <dbReference type="NCBI Taxonomy" id="992332"/>
    <lineage>
        <taxon>Eukaryota</taxon>
        <taxon>Metazoa</taxon>
        <taxon>Chordata</taxon>
        <taxon>Craniata</taxon>
        <taxon>Vertebrata</taxon>
        <taxon>Euteleostomi</taxon>
        <taxon>Actinopterygii</taxon>
        <taxon>Neopterygii</taxon>
        <taxon>Teleostei</taxon>
        <taxon>Ostariophysi</taxon>
        <taxon>Cypriniformes</taxon>
        <taxon>Nemacheilidae</taxon>
        <taxon>Triplophysa</taxon>
    </lineage>
</organism>
<keyword evidence="11" id="KW-1185">Reference proteome</keyword>
<reference evidence="10" key="1">
    <citation type="submission" date="2021-02" db="EMBL/GenBank/DDBJ databases">
        <title>Comparative genomics reveals that relaxation of natural selection precedes convergent phenotypic evolution of cavefish.</title>
        <authorList>
            <person name="Peng Z."/>
        </authorList>
    </citation>
    <scope>NUCLEOTIDE SEQUENCE</scope>
    <source>
        <tissue evidence="10">Muscle</tissue>
    </source>
</reference>
<gene>
    <name evidence="10" type="ORF">IRJ41_020023</name>
</gene>
<evidence type="ECO:0000256" key="8">
    <source>
        <dbReference type="ARBA" id="ARBA00023136"/>
    </source>
</evidence>
<dbReference type="InterPro" id="IPR026571">
    <property type="entry name" value="Tmem186"/>
</dbReference>
<dbReference type="PANTHER" id="PTHR13603">
    <property type="entry name" value="TRANSMEMBRANE PROTEIN 186"/>
    <property type="match status" value="1"/>
</dbReference>
<comment type="caution">
    <text evidence="10">The sequence shown here is derived from an EMBL/GenBank/DDBJ whole genome shotgun (WGS) entry which is preliminary data.</text>
</comment>
<keyword evidence="7" id="KW-0496">Mitochondrion</keyword>
<evidence type="ECO:0000313" key="11">
    <source>
        <dbReference type="Proteomes" id="UP001059041"/>
    </source>
</evidence>
<evidence type="ECO:0000256" key="6">
    <source>
        <dbReference type="ARBA" id="ARBA00022989"/>
    </source>
</evidence>
<evidence type="ECO:0000256" key="3">
    <source>
        <dbReference type="ARBA" id="ARBA00014604"/>
    </source>
</evidence>
<dbReference type="Pfam" id="PF06979">
    <property type="entry name" value="TMEM70"/>
    <property type="match status" value="1"/>
</dbReference>
<name>A0A9W7T7G8_TRIRA</name>
<comment type="subcellular location">
    <subcellularLocation>
        <location evidence="1">Mitochondrion inner membrane</location>
        <topology evidence="1">Multi-pass membrane protein</topology>
    </subcellularLocation>
</comment>
<accession>A0A9W7T7G8</accession>
<evidence type="ECO:0000313" key="10">
    <source>
        <dbReference type="EMBL" id="KAI7791466.1"/>
    </source>
</evidence>
<evidence type="ECO:0000256" key="7">
    <source>
        <dbReference type="ARBA" id="ARBA00023128"/>
    </source>
</evidence>
<evidence type="ECO:0000256" key="5">
    <source>
        <dbReference type="ARBA" id="ARBA00022792"/>
    </source>
</evidence>
<feature type="transmembrane region" description="Helical" evidence="9">
    <location>
        <begin position="113"/>
        <end position="133"/>
    </location>
</feature>
<feature type="transmembrane region" description="Helical" evidence="9">
    <location>
        <begin position="89"/>
        <end position="107"/>
    </location>
</feature>